<dbReference type="AlphaFoldDB" id="A0A9P1IIF6"/>
<feature type="transmembrane region" description="Helical" evidence="5">
    <location>
        <begin position="51"/>
        <end position="71"/>
    </location>
</feature>
<proteinExistence type="predicted"/>
<keyword evidence="2 5" id="KW-0812">Transmembrane</keyword>
<feature type="domain" description="G-protein coupled receptors family 1 profile" evidence="6">
    <location>
        <begin position="31"/>
        <end position="233"/>
    </location>
</feature>
<dbReference type="OrthoDB" id="5829222at2759"/>
<feature type="transmembrane region" description="Helical" evidence="5">
    <location>
        <begin position="91"/>
        <end position="111"/>
    </location>
</feature>
<dbReference type="Gene3D" id="1.20.1070.10">
    <property type="entry name" value="Rhodopsin 7-helix transmembrane proteins"/>
    <property type="match status" value="1"/>
</dbReference>
<dbReference type="Proteomes" id="UP001152747">
    <property type="component" value="Unassembled WGS sequence"/>
</dbReference>
<dbReference type="PANTHER" id="PTHR23017:SF25">
    <property type="entry name" value="SERPENTINE RECEPTOR CLASS X 45"/>
    <property type="match status" value="1"/>
</dbReference>
<accession>A0A9P1IIF6</accession>
<dbReference type="InterPro" id="IPR019430">
    <property type="entry name" value="7TM_GPCR_serpentine_rcpt_Srx"/>
</dbReference>
<evidence type="ECO:0000256" key="2">
    <source>
        <dbReference type="ARBA" id="ARBA00022692"/>
    </source>
</evidence>
<dbReference type="PANTHER" id="PTHR23017">
    <property type="entry name" value="SERPENTINE RECEPTOR, CLASS X"/>
    <property type="match status" value="1"/>
</dbReference>
<feature type="transmembrane region" description="Helical" evidence="5">
    <location>
        <begin position="131"/>
        <end position="151"/>
    </location>
</feature>
<feature type="transmembrane region" description="Helical" evidence="5">
    <location>
        <begin position="232"/>
        <end position="257"/>
    </location>
</feature>
<sequence>MMGEEANVFVQDSDRVAAIVIFITSFIGVICNAFIAIYIKRLSLLRNSFGRLLQLQAIGDAIFVSVWAFYFAPVLFFDLKFLQKLSIASRLAQLCLICYDISIYTHLIISFNRFISLYFPTSYQTIFTERFTTVIVASIVIVSFAFSWYLVYFDCLMGFSISRWMLDYVSPPCNMNHVYYAEFVRGLIIISAFAIVNVFTFVRMHFHNRKKQNGSQFETTQQKKRRAVETAFVQQVTLQGLIYVLELVTYFSIARWVPVPSGNISEVYESPNRWPNFLLTTYAWILVHTLDGIITLIFNRQFRKVFSRSWRSHTTMNISKTQSRRRRFLETTATIVQNVPTTTPLSGFGAKKNSNTFLACTYVSTNSNAISTSSVNV</sequence>
<evidence type="ECO:0000313" key="7">
    <source>
        <dbReference type="EMBL" id="CAI5446119.1"/>
    </source>
</evidence>
<keyword evidence="3 5" id="KW-1133">Transmembrane helix</keyword>
<feature type="transmembrane region" description="Helical" evidence="5">
    <location>
        <begin position="277"/>
        <end position="298"/>
    </location>
</feature>
<feature type="transmembrane region" description="Helical" evidence="5">
    <location>
        <begin position="16"/>
        <end position="39"/>
    </location>
</feature>
<feature type="transmembrane region" description="Helical" evidence="5">
    <location>
        <begin position="183"/>
        <end position="202"/>
    </location>
</feature>
<keyword evidence="8" id="KW-1185">Reference proteome</keyword>
<comment type="subcellular location">
    <subcellularLocation>
        <location evidence="1">Membrane</location>
    </subcellularLocation>
</comment>
<evidence type="ECO:0000259" key="6">
    <source>
        <dbReference type="PROSITE" id="PS50262"/>
    </source>
</evidence>
<evidence type="ECO:0000313" key="8">
    <source>
        <dbReference type="Proteomes" id="UP001152747"/>
    </source>
</evidence>
<evidence type="ECO:0000256" key="4">
    <source>
        <dbReference type="ARBA" id="ARBA00023136"/>
    </source>
</evidence>
<gene>
    <name evidence="7" type="ORF">CAMP_LOCUS8756</name>
</gene>
<evidence type="ECO:0000256" key="5">
    <source>
        <dbReference type="SAM" id="Phobius"/>
    </source>
</evidence>
<dbReference type="EMBL" id="CANHGI010000003">
    <property type="protein sequence ID" value="CAI5446119.1"/>
    <property type="molecule type" value="Genomic_DNA"/>
</dbReference>
<protein>
    <recommendedName>
        <fullName evidence="6">G-protein coupled receptors family 1 profile domain-containing protein</fullName>
    </recommendedName>
</protein>
<dbReference type="Pfam" id="PF10328">
    <property type="entry name" value="7TM_GPCR_Srx"/>
    <property type="match status" value="1"/>
</dbReference>
<dbReference type="GO" id="GO:0016020">
    <property type="term" value="C:membrane"/>
    <property type="evidence" value="ECO:0007669"/>
    <property type="project" value="UniProtKB-SubCell"/>
</dbReference>
<dbReference type="PROSITE" id="PS50262">
    <property type="entry name" value="G_PROTEIN_RECEP_F1_2"/>
    <property type="match status" value="1"/>
</dbReference>
<comment type="caution">
    <text evidence="7">The sequence shown here is derived from an EMBL/GenBank/DDBJ whole genome shotgun (WGS) entry which is preliminary data.</text>
</comment>
<name>A0A9P1IIF6_9PELO</name>
<reference evidence="7" key="1">
    <citation type="submission" date="2022-11" db="EMBL/GenBank/DDBJ databases">
        <authorList>
            <person name="Kikuchi T."/>
        </authorList>
    </citation>
    <scope>NUCLEOTIDE SEQUENCE</scope>
    <source>
        <strain evidence="7">PS1010</strain>
    </source>
</reference>
<keyword evidence="4 5" id="KW-0472">Membrane</keyword>
<evidence type="ECO:0000256" key="3">
    <source>
        <dbReference type="ARBA" id="ARBA00022989"/>
    </source>
</evidence>
<dbReference type="CDD" id="cd00637">
    <property type="entry name" value="7tm_classA_rhodopsin-like"/>
    <property type="match status" value="1"/>
</dbReference>
<organism evidence="7 8">
    <name type="scientific">Caenorhabditis angaria</name>
    <dbReference type="NCBI Taxonomy" id="860376"/>
    <lineage>
        <taxon>Eukaryota</taxon>
        <taxon>Metazoa</taxon>
        <taxon>Ecdysozoa</taxon>
        <taxon>Nematoda</taxon>
        <taxon>Chromadorea</taxon>
        <taxon>Rhabditida</taxon>
        <taxon>Rhabditina</taxon>
        <taxon>Rhabditomorpha</taxon>
        <taxon>Rhabditoidea</taxon>
        <taxon>Rhabditidae</taxon>
        <taxon>Peloderinae</taxon>
        <taxon>Caenorhabditis</taxon>
    </lineage>
</organism>
<dbReference type="InterPro" id="IPR017452">
    <property type="entry name" value="GPCR_Rhodpsn_7TM"/>
</dbReference>
<dbReference type="SUPFAM" id="SSF81321">
    <property type="entry name" value="Family A G protein-coupled receptor-like"/>
    <property type="match status" value="1"/>
</dbReference>
<evidence type="ECO:0000256" key="1">
    <source>
        <dbReference type="ARBA" id="ARBA00004370"/>
    </source>
</evidence>